<dbReference type="AlphaFoldDB" id="A0A166E2R6"/>
<name>A0A166E2R6_9AGAM</name>
<evidence type="ECO:0000256" key="1">
    <source>
        <dbReference type="SAM" id="MobiDB-lite"/>
    </source>
</evidence>
<protein>
    <submittedName>
        <fullName evidence="2">Uncharacterized protein</fullName>
    </submittedName>
</protein>
<accession>A0A166E2R6</accession>
<organism evidence="2 3">
    <name type="scientific">Sistotremastrum suecicum HHB10207 ss-3</name>
    <dbReference type="NCBI Taxonomy" id="1314776"/>
    <lineage>
        <taxon>Eukaryota</taxon>
        <taxon>Fungi</taxon>
        <taxon>Dikarya</taxon>
        <taxon>Basidiomycota</taxon>
        <taxon>Agaricomycotina</taxon>
        <taxon>Agaricomycetes</taxon>
        <taxon>Sistotremastrales</taxon>
        <taxon>Sistotremastraceae</taxon>
        <taxon>Sistotremastrum</taxon>
    </lineage>
</organism>
<dbReference type="Proteomes" id="UP000076798">
    <property type="component" value="Unassembled WGS sequence"/>
</dbReference>
<evidence type="ECO:0000313" key="3">
    <source>
        <dbReference type="Proteomes" id="UP000076798"/>
    </source>
</evidence>
<reference evidence="2 3" key="1">
    <citation type="journal article" date="2016" name="Mol. Biol. Evol.">
        <title>Comparative Genomics of Early-Diverging Mushroom-Forming Fungi Provides Insights into the Origins of Lignocellulose Decay Capabilities.</title>
        <authorList>
            <person name="Nagy L.G."/>
            <person name="Riley R."/>
            <person name="Tritt A."/>
            <person name="Adam C."/>
            <person name="Daum C."/>
            <person name="Floudas D."/>
            <person name="Sun H."/>
            <person name="Yadav J.S."/>
            <person name="Pangilinan J."/>
            <person name="Larsson K.H."/>
            <person name="Matsuura K."/>
            <person name="Barry K."/>
            <person name="Labutti K."/>
            <person name="Kuo R."/>
            <person name="Ohm R.A."/>
            <person name="Bhattacharya S.S."/>
            <person name="Shirouzu T."/>
            <person name="Yoshinaga Y."/>
            <person name="Martin F.M."/>
            <person name="Grigoriev I.V."/>
            <person name="Hibbett D.S."/>
        </authorList>
    </citation>
    <scope>NUCLEOTIDE SEQUENCE [LARGE SCALE GENOMIC DNA]</scope>
    <source>
        <strain evidence="2 3">HHB10207 ss-3</strain>
    </source>
</reference>
<gene>
    <name evidence="2" type="ORF">SISSUDRAFT_673788</name>
</gene>
<dbReference type="EMBL" id="KV428051">
    <property type="protein sequence ID" value="KZT39153.1"/>
    <property type="molecule type" value="Genomic_DNA"/>
</dbReference>
<proteinExistence type="predicted"/>
<evidence type="ECO:0000313" key="2">
    <source>
        <dbReference type="EMBL" id="KZT39153.1"/>
    </source>
</evidence>
<feature type="region of interest" description="Disordered" evidence="1">
    <location>
        <begin position="1"/>
        <end position="43"/>
    </location>
</feature>
<sequence length="219" mass="23293">MSEPSIAVKEEDKMDADAEGESEVSSSEDSDADASGEDDDDPDAQAEAVARLLGDALWADIAKAYETTPITTSHVPTPAERAVLEGIYSVLSELAGDTDAMEAFWSLSVPGTGKSVLELLTSSMRAGSFGVEGAESLATSIDTLLTGRLFGDRVTGKRKRDEDEEGEVDVDCCRSDSPLCSRATTNVHLLALSPFFSLFRVKPALSSPQIRTPSSLIDR</sequence>
<keyword evidence="3" id="KW-1185">Reference proteome</keyword>
<feature type="compositionally biased region" description="Acidic residues" evidence="1">
    <location>
        <begin position="17"/>
        <end position="43"/>
    </location>
</feature>